<dbReference type="InterPro" id="IPR002182">
    <property type="entry name" value="NB-ARC"/>
</dbReference>
<dbReference type="Pfam" id="PF00931">
    <property type="entry name" value="NB-ARC"/>
    <property type="match status" value="1"/>
</dbReference>
<sequence length="357" mass="39946">MGYLLSPGRAVKEVYIRHQFATNMHNIKASGSGIIEKRDQFMLQWKEEASSSNATATAVYSRSLSSLVEGAYVIGIECKVKRVEGLLLEGEPQLMLISIVGMGGLGKLTLAHTIYSRRSVKEHFRCRAWVIVSQSFTPERILSSILVEFQGAHVLERVMDVRALRRELHGYLEGKTFLVVLDDVWSEWVWAEVCTSYPDAGNASRFIITARNEGALPSPKHIKTEVYTLEFLSEKDAWSLFCKNVFGKEACPPELVDAACLIVKKCGGLPLAIVDIGRMMSKKKPYEWATVRYSLEWELSNRSQFYLVGGEVVRGGRQGMLDEEVAEEYFKDLLDRNLILVGGGGGIGRSEHVECTL</sequence>
<dbReference type="GO" id="GO:0043531">
    <property type="term" value="F:ADP binding"/>
    <property type="evidence" value="ECO:0007669"/>
    <property type="project" value="InterPro"/>
</dbReference>
<dbReference type="Proteomes" id="UP000017836">
    <property type="component" value="Unassembled WGS sequence"/>
</dbReference>
<evidence type="ECO:0000259" key="2">
    <source>
        <dbReference type="Pfam" id="PF00931"/>
    </source>
</evidence>
<dbReference type="PANTHER" id="PTHR36766:SF53">
    <property type="entry name" value="DISEASE RESISTANCE PROTEIN RPP13-LIKE"/>
    <property type="match status" value="1"/>
</dbReference>
<proteinExistence type="predicted"/>
<dbReference type="PRINTS" id="PR00364">
    <property type="entry name" value="DISEASERSIST"/>
</dbReference>
<organism evidence="3 4">
    <name type="scientific">Amborella trichopoda</name>
    <dbReference type="NCBI Taxonomy" id="13333"/>
    <lineage>
        <taxon>Eukaryota</taxon>
        <taxon>Viridiplantae</taxon>
        <taxon>Streptophyta</taxon>
        <taxon>Embryophyta</taxon>
        <taxon>Tracheophyta</taxon>
        <taxon>Spermatophyta</taxon>
        <taxon>Magnoliopsida</taxon>
        <taxon>Amborellales</taxon>
        <taxon>Amborellaceae</taxon>
        <taxon>Amborella</taxon>
    </lineage>
</organism>
<gene>
    <name evidence="3" type="ORF">AMTR_s00085p00102880</name>
</gene>
<dbReference type="FunFam" id="3.40.50.300:FF:001091">
    <property type="entry name" value="Probable disease resistance protein At1g61300"/>
    <property type="match status" value="1"/>
</dbReference>
<dbReference type="EMBL" id="KI394487">
    <property type="protein sequence ID" value="ERN02691.1"/>
    <property type="molecule type" value="Genomic_DNA"/>
</dbReference>
<dbReference type="Gene3D" id="3.40.50.300">
    <property type="entry name" value="P-loop containing nucleotide triphosphate hydrolases"/>
    <property type="match status" value="1"/>
</dbReference>
<evidence type="ECO:0000313" key="4">
    <source>
        <dbReference type="Proteomes" id="UP000017836"/>
    </source>
</evidence>
<evidence type="ECO:0000256" key="1">
    <source>
        <dbReference type="ARBA" id="ARBA00022821"/>
    </source>
</evidence>
<keyword evidence="1" id="KW-0611">Plant defense</keyword>
<dbReference type="Gene3D" id="1.10.8.430">
    <property type="entry name" value="Helical domain of apoptotic protease-activating factors"/>
    <property type="match status" value="1"/>
</dbReference>
<dbReference type="PANTHER" id="PTHR36766">
    <property type="entry name" value="PLANT BROAD-SPECTRUM MILDEW RESISTANCE PROTEIN RPW8"/>
    <property type="match status" value="1"/>
</dbReference>
<dbReference type="HOGENOM" id="CLU_000837_9_1_1"/>
<dbReference type="GO" id="GO:0006952">
    <property type="term" value="P:defense response"/>
    <property type="evidence" value="ECO:0007669"/>
    <property type="project" value="UniProtKB-KW"/>
</dbReference>
<accession>W1P550</accession>
<dbReference type="Gramene" id="ERN02691">
    <property type="protein sequence ID" value="ERN02691"/>
    <property type="gene ID" value="AMTR_s00085p00102880"/>
</dbReference>
<reference evidence="4" key="1">
    <citation type="journal article" date="2013" name="Science">
        <title>The Amborella genome and the evolution of flowering plants.</title>
        <authorList>
            <consortium name="Amborella Genome Project"/>
        </authorList>
    </citation>
    <scope>NUCLEOTIDE SEQUENCE [LARGE SCALE GENOMIC DNA]</scope>
</reference>
<dbReference type="eggNOG" id="KOG4658">
    <property type="taxonomic scope" value="Eukaryota"/>
</dbReference>
<dbReference type="OMA" id="CHEQREN"/>
<dbReference type="AlphaFoldDB" id="W1P550"/>
<name>W1P550_AMBTC</name>
<dbReference type="InterPro" id="IPR042197">
    <property type="entry name" value="Apaf_helical"/>
</dbReference>
<dbReference type="InterPro" id="IPR027417">
    <property type="entry name" value="P-loop_NTPase"/>
</dbReference>
<keyword evidence="4" id="KW-1185">Reference proteome</keyword>
<feature type="domain" description="NB-ARC" evidence="2">
    <location>
        <begin position="78"/>
        <end position="250"/>
    </location>
</feature>
<dbReference type="SUPFAM" id="SSF52540">
    <property type="entry name" value="P-loop containing nucleoside triphosphate hydrolases"/>
    <property type="match status" value="1"/>
</dbReference>
<protein>
    <recommendedName>
        <fullName evidence="2">NB-ARC domain-containing protein</fullName>
    </recommendedName>
</protein>
<evidence type="ECO:0000313" key="3">
    <source>
        <dbReference type="EMBL" id="ERN02691.1"/>
    </source>
</evidence>